<feature type="transmembrane region" description="Helical" evidence="1">
    <location>
        <begin position="6"/>
        <end position="27"/>
    </location>
</feature>
<dbReference type="eggNOG" id="ENOG502QS3Z">
    <property type="taxonomic scope" value="Eukaryota"/>
</dbReference>
<feature type="transmembrane region" description="Helical" evidence="1">
    <location>
        <begin position="112"/>
        <end position="132"/>
    </location>
</feature>
<organism evidence="2 3">
    <name type="scientific">Morus notabilis</name>
    <dbReference type="NCBI Taxonomy" id="981085"/>
    <lineage>
        <taxon>Eukaryota</taxon>
        <taxon>Viridiplantae</taxon>
        <taxon>Streptophyta</taxon>
        <taxon>Embryophyta</taxon>
        <taxon>Tracheophyta</taxon>
        <taxon>Spermatophyta</taxon>
        <taxon>Magnoliopsida</taxon>
        <taxon>eudicotyledons</taxon>
        <taxon>Gunneridae</taxon>
        <taxon>Pentapetalae</taxon>
        <taxon>rosids</taxon>
        <taxon>fabids</taxon>
        <taxon>Rosales</taxon>
        <taxon>Moraceae</taxon>
        <taxon>Moreae</taxon>
        <taxon>Morus</taxon>
    </lineage>
</organism>
<keyword evidence="1" id="KW-0472">Membrane</keyword>
<proteinExistence type="predicted"/>
<evidence type="ECO:0000256" key="1">
    <source>
        <dbReference type="SAM" id="Phobius"/>
    </source>
</evidence>
<dbReference type="AlphaFoldDB" id="W9SET2"/>
<dbReference type="Pfam" id="PF04654">
    <property type="entry name" value="DUF599"/>
    <property type="match status" value="1"/>
</dbReference>
<dbReference type="Proteomes" id="UP000030645">
    <property type="component" value="Unassembled WGS sequence"/>
</dbReference>
<name>W9SET2_9ROSA</name>
<evidence type="ECO:0000313" key="2">
    <source>
        <dbReference type="EMBL" id="EXC25190.1"/>
    </source>
</evidence>
<dbReference type="InterPro" id="IPR006747">
    <property type="entry name" value="DUF599"/>
</dbReference>
<sequence length="277" mass="30687">MEEAFLDLVLVPLGLLLFGIYHAWLFFTIRRNPRRTVIGLNAESRQQWVFSMMDDPLKNGVLTVQTIRNNIMASTLLGTTAITLSSLIGVFVSSSSKSGDKASQLVYGNKTLTLSSIKYFCILLCFLVAFLCNVQSIRYYAHNLSITITDSTITSTKQDNIEYGLRENPTPVLSSEGDCENGEGDGQEGATRARLADIGMMQLSCTSASCTRLVGLDILYMVTARLARLHRSACTRLARTQCWFVQGGNLDRECTTLYKTVCPLNKVRTTGSTRYTV</sequence>
<accession>W9SET2</accession>
<gene>
    <name evidence="2" type="ORF">L484_013279</name>
</gene>
<reference evidence="3" key="1">
    <citation type="submission" date="2013-01" db="EMBL/GenBank/DDBJ databases">
        <title>Draft Genome Sequence of a Mulberry Tree, Morus notabilis C.K. Schneid.</title>
        <authorList>
            <person name="He N."/>
            <person name="Zhao S."/>
        </authorList>
    </citation>
    <scope>NUCLEOTIDE SEQUENCE</scope>
</reference>
<keyword evidence="1" id="KW-1133">Transmembrane helix</keyword>
<keyword evidence="1" id="KW-0812">Transmembrane</keyword>
<keyword evidence="3" id="KW-1185">Reference proteome</keyword>
<evidence type="ECO:0000313" key="3">
    <source>
        <dbReference type="Proteomes" id="UP000030645"/>
    </source>
</evidence>
<dbReference type="EMBL" id="KE346050">
    <property type="protein sequence ID" value="EXC25190.1"/>
    <property type="molecule type" value="Genomic_DNA"/>
</dbReference>
<dbReference type="PANTHER" id="PTHR31168">
    <property type="entry name" value="OS02G0292800 PROTEIN"/>
    <property type="match status" value="1"/>
</dbReference>
<feature type="transmembrane region" description="Helical" evidence="1">
    <location>
        <begin position="71"/>
        <end position="92"/>
    </location>
</feature>
<protein>
    <submittedName>
        <fullName evidence="2">Uncharacterized protein</fullName>
    </submittedName>
</protein>
<dbReference type="PANTHER" id="PTHR31168:SF19">
    <property type="entry name" value="OS01G0683700 PROTEIN"/>
    <property type="match status" value="1"/>
</dbReference>